<dbReference type="PANTHER" id="PTHR43748:SF3">
    <property type="entry name" value="RIBOSE-5-PHOSPHATE ISOMERASE 3, CHLOROPLASTIC-RELATED"/>
    <property type="match status" value="1"/>
</dbReference>
<dbReference type="CDD" id="cd01398">
    <property type="entry name" value="RPI_A"/>
    <property type="match status" value="1"/>
</dbReference>
<dbReference type="STRING" id="33995.KOEU_05010"/>
<feature type="binding site" evidence="3">
    <location>
        <begin position="61"/>
        <end position="64"/>
    </location>
    <ligand>
        <name>substrate</name>
    </ligand>
</feature>
<dbReference type="Proteomes" id="UP000037566">
    <property type="component" value="Unassembled WGS sequence"/>
</dbReference>
<keyword evidence="2 3" id="KW-0413">Isomerase</keyword>
<evidence type="ECO:0000256" key="1">
    <source>
        <dbReference type="ARBA" id="ARBA00001713"/>
    </source>
</evidence>
<dbReference type="HAMAP" id="MF_00170">
    <property type="entry name" value="Rib_5P_isom_A"/>
    <property type="match status" value="1"/>
</dbReference>
<sequence>MNAVKAAAPPAGRGMDTASQKDSRNPDMTSQISDPREEQKRHAAIEAASMVREGMVVGLGSGTTSAYMIDELGRRWAEGLRFSAIPTSERSAEQARAHGIKLVTFANHPLIDLDIDGADEVEMGTLNLIKGRGGALFREKIVAAASRRFVVVVDESKLVPRLGHHMPVPVEVTTFGWELTATRLQDLGARPTLRLDPHGAPFNTDGGNLILDCNFGEIADSVALAGRIRSIVGVIESGLFIGRTSEVIVAGRDGLKHLMAA</sequence>
<protein>
    <recommendedName>
        <fullName evidence="3">Ribose-5-phosphate isomerase A</fullName>
        <ecNumber evidence="3">5.3.1.6</ecNumber>
    </recommendedName>
    <alternativeName>
        <fullName evidence="3">Phosphoriboisomerase A</fullName>
        <shortName evidence="3">PRI</shortName>
    </alternativeName>
</protein>
<evidence type="ECO:0000313" key="6">
    <source>
        <dbReference type="Proteomes" id="UP000037566"/>
    </source>
</evidence>
<organism evidence="5 6">
    <name type="scientific">Komagataeibacter europaeus</name>
    <name type="common">Gluconacetobacter europaeus</name>
    <dbReference type="NCBI Taxonomy" id="33995"/>
    <lineage>
        <taxon>Bacteria</taxon>
        <taxon>Pseudomonadati</taxon>
        <taxon>Pseudomonadota</taxon>
        <taxon>Alphaproteobacteria</taxon>
        <taxon>Acetobacterales</taxon>
        <taxon>Acetobacteraceae</taxon>
        <taxon>Komagataeibacter</taxon>
    </lineage>
</organism>
<feature type="binding site" evidence="3">
    <location>
        <position position="157"/>
    </location>
    <ligand>
        <name>substrate</name>
    </ligand>
</feature>
<evidence type="ECO:0000256" key="3">
    <source>
        <dbReference type="HAMAP-Rule" id="MF_00170"/>
    </source>
</evidence>
<evidence type="ECO:0000313" key="5">
    <source>
        <dbReference type="EMBL" id="KON65814.1"/>
    </source>
</evidence>
<dbReference type="InterPro" id="IPR037171">
    <property type="entry name" value="NagB/RpiA_transferase-like"/>
</dbReference>
<comment type="pathway">
    <text evidence="3">Carbohydrate degradation; pentose phosphate pathway; D-ribose 5-phosphate from D-ribulose 5-phosphate (non-oxidative stage): step 1/1.</text>
</comment>
<dbReference type="AlphaFoldDB" id="A0A0M0EKM0"/>
<dbReference type="NCBIfam" id="NF001924">
    <property type="entry name" value="PRK00702.1"/>
    <property type="match status" value="1"/>
</dbReference>
<dbReference type="GO" id="GO:0004751">
    <property type="term" value="F:ribose-5-phosphate isomerase activity"/>
    <property type="evidence" value="ECO:0007669"/>
    <property type="project" value="UniProtKB-UniRule"/>
</dbReference>
<dbReference type="UniPathway" id="UPA00115">
    <property type="reaction ID" value="UER00412"/>
</dbReference>
<comment type="similarity">
    <text evidence="3">Belongs to the ribose 5-phosphate isomerase family.</text>
</comment>
<dbReference type="InterPro" id="IPR004788">
    <property type="entry name" value="Ribose5P_isomerase_type_A"/>
</dbReference>
<dbReference type="EC" id="5.3.1.6" evidence="3"/>
<accession>A0A0M0EKM0</accession>
<dbReference type="NCBIfam" id="TIGR00021">
    <property type="entry name" value="rpiA"/>
    <property type="match status" value="1"/>
</dbReference>
<gene>
    <name evidence="5" type="primary">rpiA1</name>
    <name evidence="3" type="synonym">rpiA</name>
    <name evidence="5" type="ORF">KOEU_05010</name>
</gene>
<comment type="caution">
    <text evidence="5">The sequence shown here is derived from an EMBL/GenBank/DDBJ whole genome shotgun (WGS) entry which is preliminary data.</text>
</comment>
<dbReference type="GO" id="GO:0009052">
    <property type="term" value="P:pentose-phosphate shunt, non-oxidative branch"/>
    <property type="evidence" value="ECO:0007669"/>
    <property type="project" value="UniProtKB-UniRule"/>
</dbReference>
<feature type="binding site" evidence="3">
    <location>
        <begin position="116"/>
        <end position="119"/>
    </location>
    <ligand>
        <name>substrate</name>
    </ligand>
</feature>
<dbReference type="PANTHER" id="PTHR43748">
    <property type="entry name" value="RIBOSE-5-PHOSPHATE ISOMERASE 3, CHLOROPLASTIC-RELATED"/>
    <property type="match status" value="1"/>
</dbReference>
<feature type="active site" description="Proton acceptor" evidence="3">
    <location>
        <position position="139"/>
    </location>
</feature>
<dbReference type="FunFam" id="3.40.50.1360:FF:000001">
    <property type="entry name" value="Ribose-5-phosphate isomerase A"/>
    <property type="match status" value="1"/>
</dbReference>
<feature type="binding site" evidence="3">
    <location>
        <begin position="130"/>
        <end position="133"/>
    </location>
    <ligand>
        <name>substrate</name>
    </ligand>
</feature>
<dbReference type="SUPFAM" id="SSF100950">
    <property type="entry name" value="NagB/RpiA/CoA transferase-like"/>
    <property type="match status" value="1"/>
</dbReference>
<dbReference type="InterPro" id="IPR050262">
    <property type="entry name" value="Ribose-5P_isomerase"/>
</dbReference>
<proteinExistence type="inferred from homology"/>
<dbReference type="Pfam" id="PF06026">
    <property type="entry name" value="Rib_5-P_isom_A"/>
    <property type="match status" value="1"/>
</dbReference>
<comment type="function">
    <text evidence="3">Catalyzes the reversible conversion of ribose-5-phosphate to ribulose 5-phosphate.</text>
</comment>
<comment type="subunit">
    <text evidence="3">Homodimer.</text>
</comment>
<dbReference type="SUPFAM" id="SSF75445">
    <property type="entry name" value="D-ribose-5-phosphate isomerase (RpiA), lid domain"/>
    <property type="match status" value="1"/>
</dbReference>
<evidence type="ECO:0000256" key="4">
    <source>
        <dbReference type="SAM" id="MobiDB-lite"/>
    </source>
</evidence>
<dbReference type="PATRIC" id="fig|33995.3.peg.551"/>
<reference evidence="5" key="1">
    <citation type="submission" date="2015-08" db="EMBL/GenBank/DDBJ databases">
        <title>Draft genome sequence of Komagataeibacter europaeus CECT 8546 a cellulose producer strain from vinegar produced by the traditional method.</title>
        <authorList>
            <person name="Poehlein A."/>
            <person name="Valera M.J."/>
            <person name="Haack F.S."/>
            <person name="Mas A."/>
            <person name="Daniel R."/>
            <person name="Streit W.R."/>
            <person name="Mateo E."/>
        </authorList>
    </citation>
    <scope>NUCLEOTIDE SEQUENCE [LARGE SCALE GENOMIC DNA]</scope>
    <source>
        <strain evidence="5">CECT 8546</strain>
    </source>
</reference>
<evidence type="ECO:0000256" key="2">
    <source>
        <dbReference type="ARBA" id="ARBA00023235"/>
    </source>
</evidence>
<feature type="region of interest" description="Disordered" evidence="4">
    <location>
        <begin position="1"/>
        <end position="39"/>
    </location>
</feature>
<dbReference type="EMBL" id="LHUQ01000002">
    <property type="protein sequence ID" value="KON65814.1"/>
    <property type="molecule type" value="Genomic_DNA"/>
</dbReference>
<name>A0A0M0EKM0_KOMEU</name>
<keyword evidence="6" id="KW-1185">Reference proteome</keyword>
<dbReference type="Gene3D" id="3.40.50.1360">
    <property type="match status" value="1"/>
</dbReference>
<dbReference type="Gene3D" id="3.30.70.260">
    <property type="match status" value="1"/>
</dbReference>
<dbReference type="InterPro" id="IPR020672">
    <property type="entry name" value="Ribose5P_isomerase_typA_subgr"/>
</dbReference>
<comment type="catalytic activity">
    <reaction evidence="1 3">
        <text>aldehydo-D-ribose 5-phosphate = D-ribulose 5-phosphate</text>
        <dbReference type="Rhea" id="RHEA:14657"/>
        <dbReference type="ChEBI" id="CHEBI:58121"/>
        <dbReference type="ChEBI" id="CHEBI:58273"/>
        <dbReference type="EC" id="5.3.1.6"/>
    </reaction>
</comment>